<sequence length="496" mass="54581">MIQLTSWLSFSMNDSDFMDGYRELQTQPENQQDQQREKYPSRHDRQVSQDSGIESQATSATSMSIRLSCNRCRLQKLKCTTPAGSSICERCTRAKVACLFGRRTYSKCKKQNSNDSGPSTRSARSRTPGTASQSQNCSVPEDAGAAPGLTSETTCATASSTSTHSSYPSPFPDWTLDPPIPESTILDDLTFTHYDFGDDHAFDQTPECFDRLQNNHPKAAGEEDYLLRAAANIPPPLGMTNLLSHPDGTKIQSIPIVTTPSTFFTPSSSPSSFSPTSLELTTLVYQIQSQLRELSEHSLHHSLENRTNLDDSISNILTLSQKFGFMAAQILHTTNLATDSTRGGSSTPSPSEIGTTADTPTILLVVAGYMHIMQVCALVLDHFKTYLQSIPGPNNSLSSPLALSLNLSTLPENEPALQRNELLSANAVHYLYQINTAVRMVQDSLRDIERHLGRGGVLVKDLAVGFLRSSWVGKRDKEVEDLARGIRELIKEKLQF</sequence>
<dbReference type="PROSITE" id="PS50048">
    <property type="entry name" value="ZN2_CY6_FUNGAL_2"/>
    <property type="match status" value="1"/>
</dbReference>
<feature type="domain" description="Zn(2)-C6 fungal-type" evidence="3">
    <location>
        <begin position="68"/>
        <end position="100"/>
    </location>
</feature>
<name>A0A384J825_BOTFB</name>
<dbReference type="PROSITE" id="PS00463">
    <property type="entry name" value="ZN2_CY6_FUNGAL_1"/>
    <property type="match status" value="1"/>
</dbReference>
<dbReference type="GO" id="GO:0008270">
    <property type="term" value="F:zinc ion binding"/>
    <property type="evidence" value="ECO:0007669"/>
    <property type="project" value="InterPro"/>
</dbReference>
<reference evidence="4 5" key="1">
    <citation type="journal article" date="2011" name="PLoS Genet.">
        <title>Genomic analysis of the necrotrophic fungal pathogens Sclerotinia sclerotiorum and Botrytis cinerea.</title>
        <authorList>
            <person name="Amselem J."/>
            <person name="Cuomo C.A."/>
            <person name="van Kan J.A."/>
            <person name="Viaud M."/>
            <person name="Benito E.P."/>
            <person name="Couloux A."/>
            <person name="Coutinho P.M."/>
            <person name="de Vries R.P."/>
            <person name="Dyer P.S."/>
            <person name="Fillinger S."/>
            <person name="Fournier E."/>
            <person name="Gout L."/>
            <person name="Hahn M."/>
            <person name="Kohn L."/>
            <person name="Lapalu N."/>
            <person name="Plummer K.M."/>
            <person name="Pradier J.M."/>
            <person name="Quevillon E."/>
            <person name="Sharon A."/>
            <person name="Simon A."/>
            <person name="ten Have A."/>
            <person name="Tudzynski B."/>
            <person name="Tudzynski P."/>
            <person name="Wincker P."/>
            <person name="Andrew M."/>
            <person name="Anthouard V."/>
            <person name="Beever R.E."/>
            <person name="Beffa R."/>
            <person name="Benoit I."/>
            <person name="Bouzid O."/>
            <person name="Brault B."/>
            <person name="Chen Z."/>
            <person name="Choquer M."/>
            <person name="Collemare J."/>
            <person name="Cotton P."/>
            <person name="Danchin E.G."/>
            <person name="Da Silva C."/>
            <person name="Gautier A."/>
            <person name="Giraud C."/>
            <person name="Giraud T."/>
            <person name="Gonzalez C."/>
            <person name="Grossetete S."/>
            <person name="Guldener U."/>
            <person name="Henrissat B."/>
            <person name="Howlett B.J."/>
            <person name="Kodira C."/>
            <person name="Kretschmer M."/>
            <person name="Lappartient A."/>
            <person name="Leroch M."/>
            <person name="Levis C."/>
            <person name="Mauceli E."/>
            <person name="Neuveglise C."/>
            <person name="Oeser B."/>
            <person name="Pearson M."/>
            <person name="Poulain J."/>
            <person name="Poussereau N."/>
            <person name="Quesneville H."/>
            <person name="Rascle C."/>
            <person name="Schumacher J."/>
            <person name="Segurens B."/>
            <person name="Sexton A."/>
            <person name="Silva E."/>
            <person name="Sirven C."/>
            <person name="Soanes D.M."/>
            <person name="Talbot N.J."/>
            <person name="Templeton M."/>
            <person name="Yandava C."/>
            <person name="Yarden O."/>
            <person name="Zeng Q."/>
            <person name="Rollins J.A."/>
            <person name="Lebrun M.H."/>
            <person name="Dickman M."/>
        </authorList>
    </citation>
    <scope>NUCLEOTIDE SEQUENCE [LARGE SCALE GENOMIC DNA]</scope>
    <source>
        <strain evidence="4 5">B05.10</strain>
    </source>
</reference>
<evidence type="ECO:0000256" key="1">
    <source>
        <dbReference type="ARBA" id="ARBA00023242"/>
    </source>
</evidence>
<feature type="compositionally biased region" description="Polar residues" evidence="2">
    <location>
        <begin position="111"/>
        <end position="138"/>
    </location>
</feature>
<dbReference type="RefSeq" id="XP_001546012.2">
    <property type="nucleotide sequence ID" value="XM_001545962.2"/>
</dbReference>
<dbReference type="SUPFAM" id="SSF57701">
    <property type="entry name" value="Zn2/Cys6 DNA-binding domain"/>
    <property type="match status" value="1"/>
</dbReference>
<feature type="compositionally biased region" description="Basic and acidic residues" evidence="2">
    <location>
        <begin position="34"/>
        <end position="47"/>
    </location>
</feature>
<accession>A0A384J825</accession>
<dbReference type="Gene3D" id="4.10.240.10">
    <property type="entry name" value="Zn(2)-C6 fungal-type DNA-binding domain"/>
    <property type="match status" value="1"/>
</dbReference>
<reference evidence="4 5" key="2">
    <citation type="journal article" date="2012" name="Eukaryot. Cell">
        <title>Genome update of Botrytis cinerea strains B05.10 and T4.</title>
        <authorList>
            <person name="Staats M."/>
            <person name="van Kan J.A."/>
        </authorList>
    </citation>
    <scope>NUCLEOTIDE SEQUENCE [LARGE SCALE GENOMIC DNA]</scope>
    <source>
        <strain evidence="4 5">B05.10</strain>
    </source>
</reference>
<dbReference type="VEuPathDB" id="FungiDB:Bcin01g11510"/>
<dbReference type="GeneID" id="5426481"/>
<evidence type="ECO:0000256" key="2">
    <source>
        <dbReference type="SAM" id="MobiDB-lite"/>
    </source>
</evidence>
<protein>
    <recommendedName>
        <fullName evidence="3">Zn(2)-C6 fungal-type domain-containing protein</fullName>
    </recommendedName>
</protein>
<keyword evidence="5" id="KW-1185">Reference proteome</keyword>
<feature type="region of interest" description="Disordered" evidence="2">
    <location>
        <begin position="108"/>
        <end position="179"/>
    </location>
</feature>
<evidence type="ECO:0000313" key="4">
    <source>
        <dbReference type="EMBL" id="ATZ46582.1"/>
    </source>
</evidence>
<feature type="region of interest" description="Disordered" evidence="2">
    <location>
        <begin position="26"/>
        <end position="59"/>
    </location>
</feature>
<gene>
    <name evidence="4" type="ORF">BCIN_01g11510</name>
</gene>
<keyword evidence="1" id="KW-0539">Nucleus</keyword>
<dbReference type="InterPro" id="IPR001138">
    <property type="entry name" value="Zn2Cys6_DnaBD"/>
</dbReference>
<dbReference type="InterPro" id="IPR036864">
    <property type="entry name" value="Zn2-C6_fun-type_DNA-bd_sf"/>
</dbReference>
<evidence type="ECO:0000259" key="3">
    <source>
        <dbReference type="PROSITE" id="PS50048"/>
    </source>
</evidence>
<dbReference type="KEGG" id="bfu:BCIN_01g11510"/>
<dbReference type="AlphaFoldDB" id="A0A384J825"/>
<dbReference type="CDD" id="cd00067">
    <property type="entry name" value="GAL4"/>
    <property type="match status" value="1"/>
</dbReference>
<feature type="compositionally biased region" description="Polar residues" evidence="2">
    <location>
        <begin position="48"/>
        <end position="59"/>
    </location>
</feature>
<dbReference type="Proteomes" id="UP000001798">
    <property type="component" value="Chromosome 1"/>
</dbReference>
<reference evidence="4 5" key="3">
    <citation type="journal article" date="2017" name="Mol. Plant Pathol.">
        <title>A gapless genome sequence of the fungus Botrytis cinerea.</title>
        <authorList>
            <person name="Van Kan J.A."/>
            <person name="Stassen J.H."/>
            <person name="Mosbach A."/>
            <person name="Van Der Lee T.A."/>
            <person name="Faino L."/>
            <person name="Farmer A.D."/>
            <person name="Papasotiriou D.G."/>
            <person name="Zhou S."/>
            <person name="Seidl M.F."/>
            <person name="Cottam E."/>
            <person name="Edel D."/>
            <person name="Hahn M."/>
            <person name="Schwartz D.C."/>
            <person name="Dietrich R.A."/>
            <person name="Widdison S."/>
            <person name="Scalliet G."/>
        </authorList>
    </citation>
    <scope>NUCLEOTIDE SEQUENCE [LARGE SCALE GENOMIC DNA]</scope>
    <source>
        <strain evidence="4 5">B05.10</strain>
    </source>
</reference>
<evidence type="ECO:0000313" key="5">
    <source>
        <dbReference type="Proteomes" id="UP000001798"/>
    </source>
</evidence>
<organism evidence="4 5">
    <name type="scientific">Botryotinia fuckeliana (strain B05.10)</name>
    <name type="common">Noble rot fungus</name>
    <name type="synonym">Botrytis cinerea</name>
    <dbReference type="NCBI Taxonomy" id="332648"/>
    <lineage>
        <taxon>Eukaryota</taxon>
        <taxon>Fungi</taxon>
        <taxon>Dikarya</taxon>
        <taxon>Ascomycota</taxon>
        <taxon>Pezizomycotina</taxon>
        <taxon>Leotiomycetes</taxon>
        <taxon>Helotiales</taxon>
        <taxon>Sclerotiniaceae</taxon>
        <taxon>Botrytis</taxon>
    </lineage>
</organism>
<dbReference type="GO" id="GO:0000981">
    <property type="term" value="F:DNA-binding transcription factor activity, RNA polymerase II-specific"/>
    <property type="evidence" value="ECO:0007669"/>
    <property type="project" value="InterPro"/>
</dbReference>
<dbReference type="OrthoDB" id="4222821at2759"/>
<proteinExistence type="predicted"/>
<dbReference type="EMBL" id="CP009805">
    <property type="protein sequence ID" value="ATZ46582.1"/>
    <property type="molecule type" value="Genomic_DNA"/>
</dbReference>
<feature type="compositionally biased region" description="Low complexity" evidence="2">
    <location>
        <begin position="150"/>
        <end position="166"/>
    </location>
</feature>